<sequence length="39" mass="4761">MRTGLRSLDSRFLDFQQVRENNSMSEWSEESGCQRNRFY</sequence>
<evidence type="ECO:0000313" key="1">
    <source>
        <dbReference type="EMBL" id="EJX00228.1"/>
    </source>
</evidence>
<protein>
    <submittedName>
        <fullName evidence="1">Uncharacterized protein</fullName>
    </submittedName>
</protein>
<reference evidence="1" key="1">
    <citation type="journal article" date="2012" name="PLoS ONE">
        <title>Gene sets for utilization of primary and secondary nutrition supplies in the distal gut of endangered iberian lynx.</title>
        <authorList>
            <person name="Alcaide M."/>
            <person name="Messina E."/>
            <person name="Richter M."/>
            <person name="Bargiela R."/>
            <person name="Peplies J."/>
            <person name="Huws S.A."/>
            <person name="Newbold C.J."/>
            <person name="Golyshin P.N."/>
            <person name="Simon M.A."/>
            <person name="Lopez G."/>
            <person name="Yakimov M.M."/>
            <person name="Ferrer M."/>
        </authorList>
    </citation>
    <scope>NUCLEOTIDE SEQUENCE</scope>
</reference>
<comment type="caution">
    <text evidence="1">The sequence shown here is derived from an EMBL/GenBank/DDBJ whole genome shotgun (WGS) entry which is preliminary data.</text>
</comment>
<name>J9GEM3_9ZZZZ</name>
<dbReference type="EMBL" id="AMCI01003468">
    <property type="protein sequence ID" value="EJX00228.1"/>
    <property type="molecule type" value="Genomic_DNA"/>
</dbReference>
<dbReference type="AlphaFoldDB" id="J9GEM3"/>
<accession>J9GEM3</accession>
<gene>
    <name evidence="1" type="ORF">EVA_11662</name>
</gene>
<organism evidence="1">
    <name type="scientific">gut metagenome</name>
    <dbReference type="NCBI Taxonomy" id="749906"/>
    <lineage>
        <taxon>unclassified sequences</taxon>
        <taxon>metagenomes</taxon>
        <taxon>organismal metagenomes</taxon>
    </lineage>
</organism>
<proteinExistence type="predicted"/>